<dbReference type="PRINTS" id="PR01415">
    <property type="entry name" value="ANKYRIN"/>
</dbReference>
<dbReference type="PANTHER" id="PTHR22958:SF1">
    <property type="entry name" value="GLYCEROPHOSPHOCHOLINE PHOSPHODIESTERASE GPCPD1"/>
    <property type="match status" value="1"/>
</dbReference>
<dbReference type="HOGENOM" id="CLU_005444_1_0_1"/>
<dbReference type="InterPro" id="IPR057506">
    <property type="entry name" value="C2_GPCPD1"/>
</dbReference>
<dbReference type="InterPro" id="IPR030395">
    <property type="entry name" value="GP_PDE_dom"/>
</dbReference>
<feature type="repeat" description="ANK" evidence="4">
    <location>
        <begin position="486"/>
        <end position="508"/>
    </location>
</feature>
<dbReference type="InterPro" id="IPR051578">
    <property type="entry name" value="GDPD"/>
</dbReference>
<dbReference type="EMBL" id="JPKY01000016">
    <property type="protein sequence ID" value="KFH46713.1"/>
    <property type="molecule type" value="Genomic_DNA"/>
</dbReference>
<gene>
    <name evidence="8" type="ORF">ACRE_024050</name>
</gene>
<evidence type="ECO:0000313" key="9">
    <source>
        <dbReference type="Proteomes" id="UP000029964"/>
    </source>
</evidence>
<feature type="compositionally biased region" description="Polar residues" evidence="5">
    <location>
        <begin position="881"/>
        <end position="913"/>
    </location>
</feature>
<keyword evidence="2" id="KW-0378">Hydrolase</keyword>
<name>A0A086TBI1_HAPC1</name>
<evidence type="ECO:0000259" key="6">
    <source>
        <dbReference type="PROSITE" id="PS51382"/>
    </source>
</evidence>
<sequence>MKFGRNLPRNQVPEWAASYINYKGLKKLIKAASQKVKSSEQVDPAELFFALDRNLENVDAFYNKKLADACRRLHVLQDRYGRIPDVVETLDQDEIEEVMGALLDLRTQLRNLQWFGEINRRGFVKITKKLDKKVPEIANTQHRYISTKVDPKPFAKDGHITRLLVDINRWLSVLGDAQNSDDARSDHSSRSLGRVSSKAMVILPQAQLDLMDQAVRSDDIEALKKGLGDVKVNPEVGLHGVLLNLLQRSISARSRASIAFLLDQVKDLEEPDDINGRNCIHRLVIHIGRTKSAPTGQVSNTYPVPAGTQFNRHIQPAVSTSVPAKSLNTDESSILTKDDEAVQILTYLLDTLKPEQRVALKSRDSFGRLPLHYAAQFGFVVVCQIVMAKMQEWGQFDAENGIDAPEWQDNDGQAPLHLAVIGGHPLTTKALLRGENWRPSSDAKAEIRLGVPQSGAVLALATKANYTVIVELLVNAGVDINWRDQTGETALHVAARFGHHECAEVILRGSDMAKADLEIVENSYAWTPLHVAAVDGHLSVVSLLVDAGADVYRLDSSGWTAKEHAALRGHMDIARLLAHHMTEEQTAKNGTSAQTTPGESNSNSFDERKSNGNGTLHRPAEPVKTFGHRYLTDESLVLVSLGSIDARKRIEAVNLDRVPLTEAHNTQLDTALSVVVSASGASGEPTTIDLPVHDNVSTEPIVFTTTDAAKVKIFFDIVPTYSGNEKHKIGRAAALLSSIKPNLGSGRVNLQGDVCVPIMSGQLDVIGTVNFNFLVITPFYHPKMEVTSRQTYWKKLSSTMLIGHRGLGKNITSNRSLQLGENTLPSFIAAANLGAHYVEFDVQLTKDHVPVVYHDFLVSETGIDAPVHTLTLEQFLHINPDNTRSHTQTNGSSHSPPRNGTGRNRSNSFTPVRSKSMGVAGSGRSTELDERMKHTRDFKEKGFKANSRGNFIQAPFATLEDLFRELPEKIGFNIEMKYPMLHESEEHEMDTYAVELNSFCDTVLSKVYDLAGERHIIFSSFNPDICLCLSYKQPSIPILFLTDAGCAPVGDIRASSLQEAIRFASRWNLLGIVSAAEPLINSPRLVRVVKENGLRQVKEGIDAVIVDSVLAIRKGLTAGEKAGDTPPLSADHGTGADMKLESEVNKLELTSR</sequence>
<feature type="compositionally biased region" description="Polar residues" evidence="5">
    <location>
        <begin position="587"/>
        <end position="604"/>
    </location>
</feature>
<dbReference type="InterPro" id="IPR036770">
    <property type="entry name" value="Ankyrin_rpt-contain_sf"/>
</dbReference>
<dbReference type="InterPro" id="IPR004331">
    <property type="entry name" value="SPX_dom"/>
</dbReference>
<dbReference type="Pfam" id="PF03009">
    <property type="entry name" value="GDPD"/>
    <property type="match status" value="1"/>
</dbReference>
<feature type="region of interest" description="Disordered" evidence="5">
    <location>
        <begin position="1121"/>
        <end position="1152"/>
    </location>
</feature>
<keyword evidence="9" id="KW-1185">Reference proteome</keyword>
<dbReference type="STRING" id="857340.A0A086TBI1"/>
<comment type="caution">
    <text evidence="8">The sequence shown here is derived from an EMBL/GenBank/DDBJ whole genome shotgun (WGS) entry which is preliminary data.</text>
</comment>
<dbReference type="SUPFAM" id="SSF51695">
    <property type="entry name" value="PLC-like phosphodiesterases"/>
    <property type="match status" value="1"/>
</dbReference>
<dbReference type="Gene3D" id="1.25.40.20">
    <property type="entry name" value="Ankyrin repeat-containing domain"/>
    <property type="match status" value="2"/>
</dbReference>
<evidence type="ECO:0000256" key="2">
    <source>
        <dbReference type="ARBA" id="ARBA00022801"/>
    </source>
</evidence>
<evidence type="ECO:0000256" key="5">
    <source>
        <dbReference type="SAM" id="MobiDB-lite"/>
    </source>
</evidence>
<evidence type="ECO:0000256" key="4">
    <source>
        <dbReference type="PROSITE-ProRule" id="PRU00023"/>
    </source>
</evidence>
<accession>A0A086TBI1</accession>
<evidence type="ECO:0000256" key="3">
    <source>
        <dbReference type="ARBA" id="ARBA00023043"/>
    </source>
</evidence>
<dbReference type="Proteomes" id="UP000029964">
    <property type="component" value="Unassembled WGS sequence"/>
</dbReference>
<feature type="compositionally biased region" description="Basic and acidic residues" evidence="5">
    <location>
        <begin position="1138"/>
        <end position="1152"/>
    </location>
</feature>
<dbReference type="PROSITE" id="PS51382">
    <property type="entry name" value="SPX"/>
    <property type="match status" value="1"/>
</dbReference>
<dbReference type="Pfam" id="PF25329">
    <property type="entry name" value="C2_GDE1"/>
    <property type="match status" value="1"/>
</dbReference>
<feature type="domain" description="SPX" evidence="6">
    <location>
        <begin position="1"/>
        <end position="144"/>
    </location>
</feature>
<dbReference type="PROSITE" id="PS50297">
    <property type="entry name" value="ANK_REP_REGION"/>
    <property type="match status" value="2"/>
</dbReference>
<protein>
    <submittedName>
        <fullName evidence="8">Glycerophosphodiester phosphodiesterase-like protein</fullName>
    </submittedName>
</protein>
<dbReference type="InterPro" id="IPR017946">
    <property type="entry name" value="PLC-like_Pdiesterase_TIM-brl"/>
</dbReference>
<feature type="region of interest" description="Disordered" evidence="5">
    <location>
        <begin position="881"/>
        <end position="933"/>
    </location>
</feature>
<dbReference type="InterPro" id="IPR002110">
    <property type="entry name" value="Ankyrin_rpt"/>
</dbReference>
<proteinExistence type="predicted"/>
<feature type="repeat" description="ANK" evidence="4">
    <location>
        <begin position="453"/>
        <end position="485"/>
    </location>
</feature>
<dbReference type="GO" id="GO:0047389">
    <property type="term" value="F:glycerophosphocholine phosphodiesterase activity"/>
    <property type="evidence" value="ECO:0007669"/>
    <property type="project" value="TreeGrafter"/>
</dbReference>
<evidence type="ECO:0000256" key="1">
    <source>
        <dbReference type="ARBA" id="ARBA00022737"/>
    </source>
</evidence>
<feature type="domain" description="GP-PDE" evidence="7">
    <location>
        <begin position="799"/>
        <end position="1139"/>
    </location>
</feature>
<feature type="region of interest" description="Disordered" evidence="5">
    <location>
        <begin position="584"/>
        <end position="621"/>
    </location>
</feature>
<dbReference type="Pfam" id="PF12796">
    <property type="entry name" value="Ank_2"/>
    <property type="match status" value="2"/>
</dbReference>
<dbReference type="OrthoDB" id="197419at2759"/>
<keyword evidence="1" id="KW-0677">Repeat</keyword>
<evidence type="ECO:0000313" key="8">
    <source>
        <dbReference type="EMBL" id="KFH46713.1"/>
    </source>
</evidence>
<evidence type="ECO:0000259" key="7">
    <source>
        <dbReference type="PROSITE" id="PS51704"/>
    </source>
</evidence>
<keyword evidence="3 4" id="KW-0040">ANK repeat</keyword>
<feature type="repeat" description="ANK" evidence="4">
    <location>
        <begin position="524"/>
        <end position="556"/>
    </location>
</feature>
<organism evidence="8 9">
    <name type="scientific">Hapsidospora chrysogenum (strain ATCC 11550 / CBS 779.69 / DSM 880 / IAM 14645 / JCM 23072 / IMI 49137)</name>
    <name type="common">Acremonium chrysogenum</name>
    <dbReference type="NCBI Taxonomy" id="857340"/>
    <lineage>
        <taxon>Eukaryota</taxon>
        <taxon>Fungi</taxon>
        <taxon>Dikarya</taxon>
        <taxon>Ascomycota</taxon>
        <taxon>Pezizomycotina</taxon>
        <taxon>Sordariomycetes</taxon>
        <taxon>Hypocreomycetidae</taxon>
        <taxon>Hypocreales</taxon>
        <taxon>Bionectriaceae</taxon>
        <taxon>Hapsidospora</taxon>
    </lineage>
</organism>
<dbReference type="GO" id="GO:0046475">
    <property type="term" value="P:glycerophospholipid catabolic process"/>
    <property type="evidence" value="ECO:0007669"/>
    <property type="project" value="TreeGrafter"/>
</dbReference>
<dbReference type="PROSITE" id="PS51704">
    <property type="entry name" value="GP_PDE"/>
    <property type="match status" value="1"/>
</dbReference>
<dbReference type="PANTHER" id="PTHR22958">
    <property type="entry name" value="GLYCEROPHOSPHORYL DIESTER PHOSPHODIESTERASE"/>
    <property type="match status" value="1"/>
</dbReference>
<dbReference type="Pfam" id="PF03105">
    <property type="entry name" value="SPX"/>
    <property type="match status" value="1"/>
</dbReference>
<dbReference type="AlphaFoldDB" id="A0A086TBI1"/>
<dbReference type="SMART" id="SM00248">
    <property type="entry name" value="ANK"/>
    <property type="match status" value="6"/>
</dbReference>
<dbReference type="Gene3D" id="3.20.20.190">
    <property type="entry name" value="Phosphatidylinositol (PI) phosphodiesterase"/>
    <property type="match status" value="1"/>
</dbReference>
<dbReference type="CDD" id="cd14484">
    <property type="entry name" value="SPX_GDE1_like"/>
    <property type="match status" value="1"/>
</dbReference>
<reference evidence="9" key="1">
    <citation type="journal article" date="2014" name="Genome Announc.">
        <title>Genome sequence and annotation of Acremonium chrysogenum, producer of the beta-lactam antibiotic cephalosporin C.</title>
        <authorList>
            <person name="Terfehr D."/>
            <person name="Dahlmann T.A."/>
            <person name="Specht T."/>
            <person name="Zadra I."/>
            <person name="Kuernsteiner H."/>
            <person name="Kueck U."/>
        </authorList>
    </citation>
    <scope>NUCLEOTIDE SEQUENCE [LARGE SCALE GENOMIC DNA]</scope>
    <source>
        <strain evidence="9">ATCC 11550 / CBS 779.69 / DSM 880 / IAM 14645 / JCM 23072 / IMI 49137</strain>
    </source>
</reference>
<dbReference type="PROSITE" id="PS50088">
    <property type="entry name" value="ANK_REPEAT"/>
    <property type="match status" value="3"/>
</dbReference>
<dbReference type="SUPFAM" id="SSF48403">
    <property type="entry name" value="Ankyrin repeat"/>
    <property type="match status" value="1"/>
</dbReference>